<accession>A0A1D6E3M4</accession>
<proteinExistence type="predicted"/>
<protein>
    <submittedName>
        <fullName evidence="2">Helicase</fullName>
    </submittedName>
</protein>
<name>A0A1D6E3M4_MAIZE</name>
<reference evidence="2" key="1">
    <citation type="submission" date="2015-12" db="EMBL/GenBank/DDBJ databases">
        <title>Update maize B73 reference genome by single molecule sequencing technologies.</title>
        <authorList>
            <consortium name="Maize Genome Sequencing Project"/>
            <person name="Ware D."/>
        </authorList>
    </citation>
    <scope>NUCLEOTIDE SEQUENCE [LARGE SCALE GENOMIC DNA]</scope>
    <source>
        <tissue evidence="2">Seedling</tissue>
    </source>
</reference>
<evidence type="ECO:0000256" key="1">
    <source>
        <dbReference type="SAM" id="MobiDB-lite"/>
    </source>
</evidence>
<keyword evidence="2" id="KW-0067">ATP-binding</keyword>
<dbReference type="AlphaFoldDB" id="A0A1D6E3M4"/>
<evidence type="ECO:0000313" key="2">
    <source>
        <dbReference type="EMBL" id="ONM15143.1"/>
    </source>
</evidence>
<organism evidence="2">
    <name type="scientific">Zea mays</name>
    <name type="common">Maize</name>
    <dbReference type="NCBI Taxonomy" id="4577"/>
    <lineage>
        <taxon>Eukaryota</taxon>
        <taxon>Viridiplantae</taxon>
        <taxon>Streptophyta</taxon>
        <taxon>Embryophyta</taxon>
        <taxon>Tracheophyta</taxon>
        <taxon>Spermatophyta</taxon>
        <taxon>Magnoliopsida</taxon>
        <taxon>Liliopsida</taxon>
        <taxon>Poales</taxon>
        <taxon>Poaceae</taxon>
        <taxon>PACMAD clade</taxon>
        <taxon>Panicoideae</taxon>
        <taxon>Andropogonodae</taxon>
        <taxon>Andropogoneae</taxon>
        <taxon>Tripsacinae</taxon>
        <taxon>Zea</taxon>
    </lineage>
</organism>
<dbReference type="EMBL" id="CM007648">
    <property type="protein sequence ID" value="ONM15143.1"/>
    <property type="molecule type" value="Genomic_DNA"/>
</dbReference>
<gene>
    <name evidence="2" type="ORF">ZEAMMB73_Zm00001d002706</name>
</gene>
<keyword evidence="2" id="KW-0347">Helicase</keyword>
<keyword evidence="2" id="KW-0378">Hydrolase</keyword>
<dbReference type="GO" id="GO:0004386">
    <property type="term" value="F:helicase activity"/>
    <property type="evidence" value="ECO:0007669"/>
    <property type="project" value="UniProtKB-KW"/>
</dbReference>
<dbReference type="ExpressionAtlas" id="A0A1D6E3M4">
    <property type="expression patterns" value="baseline"/>
</dbReference>
<dbReference type="InterPro" id="IPR012340">
    <property type="entry name" value="NA-bd_OB-fold"/>
</dbReference>
<dbReference type="Gene3D" id="2.40.50.140">
    <property type="entry name" value="Nucleic acid-binding proteins"/>
    <property type="match status" value="1"/>
</dbReference>
<dbReference type="PANTHER" id="PTHR47165">
    <property type="entry name" value="OS03G0429900 PROTEIN"/>
    <property type="match status" value="1"/>
</dbReference>
<feature type="region of interest" description="Disordered" evidence="1">
    <location>
        <begin position="449"/>
        <end position="472"/>
    </location>
</feature>
<keyword evidence="2" id="KW-0547">Nucleotide-binding</keyword>
<dbReference type="PANTHER" id="PTHR47165:SF3">
    <property type="entry name" value="RETROTRANSPOSON-LIKE PROTEIN"/>
    <property type="match status" value="1"/>
</dbReference>
<sequence length="472" mass="52786">MLRSHRRLTDSLRCDCAAAVTGMAEIVSSSRDLGVGCLGDFYLYLEDSPLRLSVVVIWVLTAWGHLRGDHSPFCVFDRRAMSNSPCVRVARRHEAKRPRHSAFAQDCLVFETADGHRIFHAEAEIDSSNLPGTSNQPIPALQEPPGTAMFAHSLLQQKQYGFSDAYVDTGSTSIMSFPSALAASNRQRRRSRVRHMVADEPLSITLPLDKSYVDALKDAYPERSYYGGPEHICPYCHAVFWFQERVKNDSCLTQRKIVYNLCCKGGKVNLKPFERPPPLLVDLLRFDGGTRSRHFLRLIRSYNSLFVFTSLDGLCLSGGSPCKWYINPDVPEACALMASARKAHSPIKWNEVVSSNQPMPHVPEEQKIACIRDLHPFENKDREFLVTVTIKKIGYRWWYNACKKCTRTTVAHGDSYKCSDQVCATIGTPNQRTRSSPAKTVTKRLFTDIDGGTTGFKDAADNAAAPSPSKDA</sequence>
<feature type="compositionally biased region" description="Low complexity" evidence="1">
    <location>
        <begin position="461"/>
        <end position="472"/>
    </location>
</feature>